<reference evidence="1" key="1">
    <citation type="submission" date="2020-08" db="EMBL/GenBank/DDBJ databases">
        <title>Multicomponent nature underlies the extraordinary mechanical properties of spider dragline silk.</title>
        <authorList>
            <person name="Kono N."/>
            <person name="Nakamura H."/>
            <person name="Mori M."/>
            <person name="Yoshida Y."/>
            <person name="Ohtoshi R."/>
            <person name="Malay A.D."/>
            <person name="Moran D.A.P."/>
            <person name="Tomita M."/>
            <person name="Numata K."/>
            <person name="Arakawa K."/>
        </authorList>
    </citation>
    <scope>NUCLEOTIDE SEQUENCE</scope>
</reference>
<sequence length="83" mass="8941">MLARNAQVNAASSPVASLSEVSQFTPAVRRLLTSTASIGASSQHLMLFPRDLLVNGFIKFLTHQNKVGKLNEVMALLGEDMSL</sequence>
<dbReference type="AlphaFoldDB" id="A0A8X6MYH2"/>
<keyword evidence="2" id="KW-1185">Reference proteome</keyword>
<name>A0A8X6MYH2_NEPPI</name>
<dbReference type="Proteomes" id="UP000887013">
    <property type="component" value="Unassembled WGS sequence"/>
</dbReference>
<evidence type="ECO:0000313" key="1">
    <source>
        <dbReference type="EMBL" id="GFS84543.1"/>
    </source>
</evidence>
<protein>
    <submittedName>
        <fullName evidence="1">Uncharacterized protein</fullName>
    </submittedName>
</protein>
<dbReference type="EMBL" id="BMAW01003605">
    <property type="protein sequence ID" value="GFS84543.1"/>
    <property type="molecule type" value="Genomic_DNA"/>
</dbReference>
<evidence type="ECO:0000313" key="2">
    <source>
        <dbReference type="Proteomes" id="UP000887013"/>
    </source>
</evidence>
<organism evidence="1 2">
    <name type="scientific">Nephila pilipes</name>
    <name type="common">Giant wood spider</name>
    <name type="synonym">Nephila maculata</name>
    <dbReference type="NCBI Taxonomy" id="299642"/>
    <lineage>
        <taxon>Eukaryota</taxon>
        <taxon>Metazoa</taxon>
        <taxon>Ecdysozoa</taxon>
        <taxon>Arthropoda</taxon>
        <taxon>Chelicerata</taxon>
        <taxon>Arachnida</taxon>
        <taxon>Araneae</taxon>
        <taxon>Araneomorphae</taxon>
        <taxon>Entelegynae</taxon>
        <taxon>Araneoidea</taxon>
        <taxon>Nephilidae</taxon>
        <taxon>Nephila</taxon>
    </lineage>
</organism>
<proteinExistence type="predicted"/>
<gene>
    <name evidence="1" type="ORF">NPIL_312761</name>
</gene>
<accession>A0A8X6MYH2</accession>
<comment type="caution">
    <text evidence="1">The sequence shown here is derived from an EMBL/GenBank/DDBJ whole genome shotgun (WGS) entry which is preliminary data.</text>
</comment>